<keyword evidence="1" id="KW-0811">Translocation</keyword>
<keyword evidence="1" id="KW-0813">Transport</keyword>
<organism evidence="3 4">
    <name type="scientific">Puccinia triticina</name>
    <dbReference type="NCBI Taxonomy" id="208348"/>
    <lineage>
        <taxon>Eukaryota</taxon>
        <taxon>Fungi</taxon>
        <taxon>Dikarya</taxon>
        <taxon>Basidiomycota</taxon>
        <taxon>Pucciniomycotina</taxon>
        <taxon>Pucciniomycetes</taxon>
        <taxon>Pucciniales</taxon>
        <taxon>Pucciniaceae</taxon>
        <taxon>Puccinia</taxon>
    </lineage>
</organism>
<keyword evidence="1" id="KW-0509">mRNA transport</keyword>
<dbReference type="Pfam" id="PF10163">
    <property type="entry name" value="EnY2"/>
    <property type="match status" value="1"/>
</dbReference>
<comment type="similarity">
    <text evidence="1">Belongs to the ENY2 family.</text>
</comment>
<gene>
    <name evidence="1" type="primary">SUS1</name>
    <name evidence="3" type="ORF">PtA15_9A506</name>
</gene>
<comment type="function">
    <text evidence="1">Involved in mRNA export coupled transcription activation by association with both the TREX-2 and the SAGA complexes. At the promoters, SAGA is required for recruitment of the basal transcription machinery. It influences RNA polymerase II transcriptional activity through different activities such as TBP interaction and promoter selectivity, interaction with transcription activators, and chromatin modification through histone acetylation and deubiquitination. Within the SAGA complex, participates to a subcomplex required for deubiquitination of H2B and for the maintenance of steady-state H3 methylation levels. The TREX-2 complex functions in docking export-competent ribonucleoprotein particles (mRNPs) to the nuclear entrance of the nuclear pore complex (nuclear basket). TREX-2 participates in mRNA export and accurate chromatin positioning in the nucleus by tethering genes to the nuclear periphery. May also be involved in cytoplasmic mRNA decay by interaction with components of P-bodies.</text>
</comment>
<comment type="subcellular location">
    <subcellularLocation>
        <location evidence="1">Nucleus</location>
        <location evidence="1">Nucleoplasm</location>
    </subcellularLocation>
    <subcellularLocation>
        <location evidence="1">Cytoplasm</location>
        <location evidence="1">P-body</location>
    </subcellularLocation>
</comment>
<evidence type="ECO:0000256" key="2">
    <source>
        <dbReference type="SAM" id="MobiDB-lite"/>
    </source>
</evidence>
<feature type="compositionally biased region" description="Low complexity" evidence="2">
    <location>
        <begin position="1"/>
        <end position="17"/>
    </location>
</feature>
<comment type="subunit">
    <text evidence="1">Component of the nuclear pore complex (NPC)-associated TREX-2 complex (transcription and export complex 2), composed of at least SUS1, SAC3, THP1, SEM1, and CDC31. TREX-2 contains 2 SUS1 chains. The TREX-2 complex interacts with the nucleoporin NUP1. Component of the 1.8 MDa SAGA transcription coactivator-HAT complex. SAGA is built of 5 distinct domains with specialized functions. Within the SAGA complex, SUS1, SGF11, SGF73 and UBP8 form an additional subcomplex of SAGA called the DUB module (deubiquitination module). Interacts directly with THP1, SAC3, SGF11, and with the RNA polymerase II.</text>
</comment>
<dbReference type="PANTHER" id="PTHR12514">
    <property type="entry name" value="ENHANCER OF YELLOW 2 TRANSCRIPTION FACTOR"/>
    <property type="match status" value="1"/>
</dbReference>
<keyword evidence="1" id="KW-0653">Protein transport</keyword>
<accession>A0ABY7CSX3</accession>
<keyword evidence="1" id="KW-0156">Chromatin regulator</keyword>
<dbReference type="EMBL" id="CP110429">
    <property type="protein sequence ID" value="WAQ88379.1"/>
    <property type="molecule type" value="Genomic_DNA"/>
</dbReference>
<keyword evidence="1" id="KW-0010">Activator</keyword>
<evidence type="ECO:0000256" key="1">
    <source>
        <dbReference type="HAMAP-Rule" id="MF_03046"/>
    </source>
</evidence>
<protein>
    <recommendedName>
        <fullName evidence="1">Transcription and mRNA export factor SUS1</fullName>
    </recommendedName>
</protein>
<dbReference type="HAMAP" id="MF_03046">
    <property type="entry name" value="ENY2_Sus1"/>
    <property type="match status" value="1"/>
</dbReference>
<keyword evidence="1" id="KW-0804">Transcription</keyword>
<sequence length="195" mass="21534">MNPVAKKAKPNSNASSKSTRKASDAPAGDGRQPTLEESITTQLKNRMLASGEWLRLQKAVMAKLRGSEWEESLRCEAEGRALQKDGPTLANLVAHLRPIAHNTIPADVKQEISACISAFIKANESDETHSNHTSNAHNITTYSKTQDCPSLLSFNDNNDDEMDTLLDERKNETKTFAEIMTLAGRSVEKKTNKIR</sequence>
<keyword evidence="1" id="KW-0539">Nucleus</keyword>
<reference evidence="3" key="1">
    <citation type="submission" date="2022-10" db="EMBL/GenBank/DDBJ databases">
        <title>Puccinia triticina Genome sequencing and assembly.</title>
        <authorList>
            <person name="Li C."/>
        </authorList>
    </citation>
    <scope>NUCLEOTIDE SEQUENCE</scope>
    <source>
        <strain evidence="3">Pt15</strain>
    </source>
</reference>
<evidence type="ECO:0000313" key="4">
    <source>
        <dbReference type="Proteomes" id="UP001164743"/>
    </source>
</evidence>
<feature type="region of interest" description="Disordered" evidence="2">
    <location>
        <begin position="1"/>
        <end position="35"/>
    </location>
</feature>
<name>A0ABY7CSX3_9BASI</name>
<keyword evidence="1" id="KW-0963">Cytoplasm</keyword>
<dbReference type="InterPro" id="IPR038212">
    <property type="entry name" value="TF_EnY2_sf"/>
</dbReference>
<dbReference type="InterPro" id="IPR018783">
    <property type="entry name" value="TF_ENY2"/>
</dbReference>
<dbReference type="GeneID" id="77813617"/>
<keyword evidence="4" id="KW-1185">Reference proteome</keyword>
<dbReference type="Proteomes" id="UP001164743">
    <property type="component" value="Chromosome 9A"/>
</dbReference>
<proteinExistence type="inferred from homology"/>
<keyword evidence="1" id="KW-0805">Transcription regulation</keyword>
<evidence type="ECO:0000313" key="3">
    <source>
        <dbReference type="EMBL" id="WAQ88379.1"/>
    </source>
</evidence>
<dbReference type="Gene3D" id="1.10.246.140">
    <property type="match status" value="1"/>
</dbReference>
<dbReference type="RefSeq" id="XP_053023934.1">
    <property type="nucleotide sequence ID" value="XM_053172722.1"/>
</dbReference>